<feature type="domain" description="DUF7746" evidence="3">
    <location>
        <begin position="167"/>
        <end position="262"/>
    </location>
</feature>
<evidence type="ECO:0000256" key="1">
    <source>
        <dbReference type="SAM" id="Coils"/>
    </source>
</evidence>
<reference evidence="4 5" key="1">
    <citation type="submission" date="2020-09" db="EMBL/GenBank/DDBJ databases">
        <title>De no assembly of potato wild relative species, Solanum commersonii.</title>
        <authorList>
            <person name="Cho K."/>
        </authorList>
    </citation>
    <scope>NUCLEOTIDE SEQUENCE [LARGE SCALE GENOMIC DNA]</scope>
    <source>
        <strain evidence="4">LZ3.2</strain>
        <tissue evidence="4">Leaf</tissue>
    </source>
</reference>
<accession>A0A9J6B2E6</accession>
<keyword evidence="1" id="KW-0175">Coiled coil</keyword>
<keyword evidence="5" id="KW-1185">Reference proteome</keyword>
<evidence type="ECO:0000259" key="3">
    <source>
        <dbReference type="Pfam" id="PF24925"/>
    </source>
</evidence>
<dbReference type="EMBL" id="JACXVP010000001">
    <property type="protein sequence ID" value="KAG5630933.1"/>
    <property type="molecule type" value="Genomic_DNA"/>
</dbReference>
<proteinExistence type="predicted"/>
<organism evidence="4 5">
    <name type="scientific">Solanum commersonii</name>
    <name type="common">Commerson's wild potato</name>
    <name type="synonym">Commerson's nightshade</name>
    <dbReference type="NCBI Taxonomy" id="4109"/>
    <lineage>
        <taxon>Eukaryota</taxon>
        <taxon>Viridiplantae</taxon>
        <taxon>Streptophyta</taxon>
        <taxon>Embryophyta</taxon>
        <taxon>Tracheophyta</taxon>
        <taxon>Spermatophyta</taxon>
        <taxon>Magnoliopsida</taxon>
        <taxon>eudicotyledons</taxon>
        <taxon>Gunneridae</taxon>
        <taxon>Pentapetalae</taxon>
        <taxon>asterids</taxon>
        <taxon>lamiids</taxon>
        <taxon>Solanales</taxon>
        <taxon>Solanaceae</taxon>
        <taxon>Solanoideae</taxon>
        <taxon>Solaneae</taxon>
        <taxon>Solanum</taxon>
    </lineage>
</organism>
<protein>
    <recommendedName>
        <fullName evidence="3">DUF7746 domain-containing protein</fullName>
    </recommendedName>
</protein>
<name>A0A9J6B2E6_SOLCO</name>
<dbReference type="PANTHER" id="PTHR33054">
    <property type="entry name" value="CCHC-TYPE DOMAIN-CONTAINING PROTEIN"/>
    <property type="match status" value="1"/>
</dbReference>
<sequence length="391" mass="44983">MNHVILSNLFILLKHLLGENINSLDKKLDDLTTLINQIKTDLKSSEKASTSKPLSELSTHVQRPPEIQGFVFKPPFGLEGPLDKKKSEFSAKPMDLSETFVDEIEQAFDYKEHVALEVNKLCEYPKKNSGNPQFSHKPSIHTYYYSRPTPQDVLIEERDWNQTNTSYSGSEIYEWNLVGLTDRQLTILVHRMLMYVTICKRVNNTDRTICKVIIAGFSAQLRGWWDNYMSVKAKDVVINAKAASEGVDNLGFALVKNREDVVYTLVLTILEHFNGRFTNQYETVRSLLNSLRCRYFREFQDIDLTESSDNNQQENTNACRCKSDICSCENDEFYILQSQFEDLNINTITSDNVIELLKEVIDNNLLNNRLAKQPVVIHDTSFDDLKGEVEI</sequence>
<dbReference type="OrthoDB" id="1735266at2759"/>
<dbReference type="InterPro" id="IPR056648">
    <property type="entry name" value="DUF7746"/>
</dbReference>
<comment type="caution">
    <text evidence="4">The sequence shown here is derived from an EMBL/GenBank/DDBJ whole genome shotgun (WGS) entry which is preliminary data.</text>
</comment>
<dbReference type="AlphaFoldDB" id="A0A9J6B2E6"/>
<evidence type="ECO:0000256" key="2">
    <source>
        <dbReference type="SAM" id="SignalP"/>
    </source>
</evidence>
<dbReference type="Pfam" id="PF24925">
    <property type="entry name" value="DUF7746"/>
    <property type="match status" value="1"/>
</dbReference>
<dbReference type="Proteomes" id="UP000824120">
    <property type="component" value="Chromosome 1"/>
</dbReference>
<feature type="coiled-coil region" evidence="1">
    <location>
        <begin position="21"/>
        <end position="48"/>
    </location>
</feature>
<feature type="chain" id="PRO_5039950759" description="DUF7746 domain-containing protein" evidence="2">
    <location>
        <begin position="19"/>
        <end position="391"/>
    </location>
</feature>
<dbReference type="PANTHER" id="PTHR33054:SF12">
    <property type="entry name" value="ZINC KNUCKLE FAMILY PROTEIN"/>
    <property type="match status" value="1"/>
</dbReference>
<evidence type="ECO:0000313" key="5">
    <source>
        <dbReference type="Proteomes" id="UP000824120"/>
    </source>
</evidence>
<gene>
    <name evidence="4" type="ORF">H5410_002650</name>
</gene>
<feature type="signal peptide" evidence="2">
    <location>
        <begin position="1"/>
        <end position="18"/>
    </location>
</feature>
<keyword evidence="2" id="KW-0732">Signal</keyword>
<evidence type="ECO:0000313" key="4">
    <source>
        <dbReference type="EMBL" id="KAG5630933.1"/>
    </source>
</evidence>